<dbReference type="EMBL" id="CYKH01001023">
    <property type="protein sequence ID" value="CUG78525.1"/>
    <property type="molecule type" value="Genomic_DNA"/>
</dbReference>
<keyword evidence="9" id="KW-0732">Signal</keyword>
<feature type="transmembrane region" description="Helical" evidence="8">
    <location>
        <begin position="1175"/>
        <end position="1197"/>
    </location>
</feature>
<evidence type="ECO:0000256" key="3">
    <source>
        <dbReference type="ARBA" id="ARBA00022737"/>
    </source>
</evidence>
<evidence type="ECO:0000256" key="6">
    <source>
        <dbReference type="ARBA" id="ARBA00023136"/>
    </source>
</evidence>
<evidence type="ECO:0000256" key="8">
    <source>
        <dbReference type="SAM" id="Phobius"/>
    </source>
</evidence>
<gene>
    <name evidence="10" type="ORF">BSAL_85815</name>
</gene>
<evidence type="ECO:0000313" key="10">
    <source>
        <dbReference type="EMBL" id="CUG78525.1"/>
    </source>
</evidence>
<dbReference type="PANTHER" id="PTHR48056">
    <property type="entry name" value="LRR RECEPTOR-LIKE SERINE/THREONINE-PROTEIN KINASE-RELATED"/>
    <property type="match status" value="1"/>
</dbReference>
<organism evidence="10 11">
    <name type="scientific">Bodo saltans</name>
    <name type="common">Flagellated protozoan</name>
    <dbReference type="NCBI Taxonomy" id="75058"/>
    <lineage>
        <taxon>Eukaryota</taxon>
        <taxon>Discoba</taxon>
        <taxon>Euglenozoa</taxon>
        <taxon>Kinetoplastea</taxon>
        <taxon>Metakinetoplastina</taxon>
        <taxon>Eubodonida</taxon>
        <taxon>Bodonidae</taxon>
        <taxon>Bodo</taxon>
    </lineage>
</organism>
<keyword evidence="2" id="KW-0433">Leucine-rich repeat</keyword>
<keyword evidence="8" id="KW-0812">Transmembrane</keyword>
<feature type="transmembrane region" description="Helical" evidence="8">
    <location>
        <begin position="1339"/>
        <end position="1359"/>
    </location>
</feature>
<keyword evidence="8" id="KW-1133">Transmembrane helix</keyword>
<feature type="transmembrane region" description="Helical" evidence="8">
    <location>
        <begin position="1078"/>
        <end position="1097"/>
    </location>
</feature>
<feature type="signal peptide" evidence="9">
    <location>
        <begin position="1"/>
        <end position="43"/>
    </location>
</feature>
<protein>
    <submittedName>
        <fullName evidence="10">GP46-like surface antigen, putative</fullName>
    </submittedName>
</protein>
<evidence type="ECO:0000256" key="2">
    <source>
        <dbReference type="ARBA" id="ARBA00022614"/>
    </source>
</evidence>
<evidence type="ECO:0000256" key="5">
    <source>
        <dbReference type="ARBA" id="ARBA00022840"/>
    </source>
</evidence>
<keyword evidence="5" id="KW-0067">ATP-binding</keyword>
<dbReference type="GO" id="GO:0005524">
    <property type="term" value="F:ATP binding"/>
    <property type="evidence" value="ECO:0007669"/>
    <property type="project" value="UniProtKB-KW"/>
</dbReference>
<proteinExistence type="predicted"/>
<evidence type="ECO:0000256" key="4">
    <source>
        <dbReference type="ARBA" id="ARBA00022741"/>
    </source>
</evidence>
<feature type="compositionally biased region" description="Polar residues" evidence="7">
    <location>
        <begin position="980"/>
        <end position="995"/>
    </location>
</feature>
<name>A0A0S4J4C3_BODSA</name>
<feature type="transmembrane region" description="Helical" evidence="8">
    <location>
        <begin position="1275"/>
        <end position="1294"/>
    </location>
</feature>
<feature type="region of interest" description="Disordered" evidence="7">
    <location>
        <begin position="953"/>
        <end position="996"/>
    </location>
</feature>
<dbReference type="PANTHER" id="PTHR48056:SF81">
    <property type="entry name" value="RECEPTOR PROTEIN-TYROSINE KINASE CEPR1"/>
    <property type="match status" value="1"/>
</dbReference>
<dbReference type="SUPFAM" id="SSF52058">
    <property type="entry name" value="L domain-like"/>
    <property type="match status" value="2"/>
</dbReference>
<feature type="compositionally biased region" description="Low complexity" evidence="7">
    <location>
        <begin position="1039"/>
        <end position="1051"/>
    </location>
</feature>
<reference evidence="11" key="1">
    <citation type="submission" date="2015-09" db="EMBL/GenBank/DDBJ databases">
        <authorList>
            <consortium name="Pathogen Informatics"/>
        </authorList>
    </citation>
    <scope>NUCLEOTIDE SEQUENCE [LARGE SCALE GENOMIC DNA]</scope>
    <source>
        <strain evidence="11">Lake Konstanz</strain>
    </source>
</reference>
<feature type="transmembrane region" description="Helical" evidence="8">
    <location>
        <begin position="1379"/>
        <end position="1397"/>
    </location>
</feature>
<accession>A0A0S4J4C3</accession>
<dbReference type="VEuPathDB" id="TriTrypDB:BSAL_85815"/>
<feature type="transmembrane region" description="Helical" evidence="8">
    <location>
        <begin position="1306"/>
        <end position="1327"/>
    </location>
</feature>
<feature type="compositionally biased region" description="Pro residues" evidence="7">
    <location>
        <begin position="963"/>
        <end position="972"/>
    </location>
</feature>
<keyword evidence="4" id="KW-0547">Nucleotide-binding</keyword>
<dbReference type="InterPro" id="IPR050647">
    <property type="entry name" value="Plant_LRR-RLKs"/>
</dbReference>
<dbReference type="GO" id="GO:0016020">
    <property type="term" value="C:membrane"/>
    <property type="evidence" value="ECO:0007669"/>
    <property type="project" value="UniProtKB-SubCell"/>
</dbReference>
<dbReference type="Gene3D" id="3.80.10.10">
    <property type="entry name" value="Ribonuclease Inhibitor"/>
    <property type="match status" value="5"/>
</dbReference>
<dbReference type="Proteomes" id="UP000051952">
    <property type="component" value="Unassembled WGS sequence"/>
</dbReference>
<dbReference type="InterPro" id="IPR032675">
    <property type="entry name" value="LRR_dom_sf"/>
</dbReference>
<feature type="region of interest" description="Disordered" evidence="7">
    <location>
        <begin position="1036"/>
        <end position="1064"/>
    </location>
</feature>
<feature type="chain" id="PRO_5006621962" evidence="9">
    <location>
        <begin position="44"/>
        <end position="1489"/>
    </location>
</feature>
<keyword evidence="11" id="KW-1185">Reference proteome</keyword>
<feature type="region of interest" description="Disordered" evidence="7">
    <location>
        <begin position="1408"/>
        <end position="1428"/>
    </location>
</feature>
<keyword evidence="6 8" id="KW-0472">Membrane</keyword>
<evidence type="ECO:0000256" key="7">
    <source>
        <dbReference type="SAM" id="MobiDB-lite"/>
    </source>
</evidence>
<dbReference type="SUPFAM" id="SSF52047">
    <property type="entry name" value="RNI-like"/>
    <property type="match status" value="1"/>
</dbReference>
<feature type="transmembrane region" description="Helical" evidence="8">
    <location>
        <begin position="1000"/>
        <end position="1022"/>
    </location>
</feature>
<sequence>MVNQRETMSTDPWSMRRQATLMSSKVALVLLLVLLQYGGSASAQTDSSCLCDSAVNRAALRAFYAATFGPTSWKRKWIGIENATATLCLWGAGLTCDASGMLSIQLDDNGLSGTLPVELADVQRLRAVSLASNSLSSGLPPQFSAWGSTIRSFAVPNNKLSGSLPSSYSNWSSIEVFSVFSNSLSGELPSPIWPMIRSVNLAGNVFTGTIPSEYALWTALTSIRLSKNLLSGTLPASLSGWGSTLTMFLCDGNQFSGTVPSSVINAWINLETADMSNNQFRGTLPTSENSGGFLWPMLTYFKVSTNAFEGTLPSVYASWVNLTYFDVGHNRLTGVLPEEYSRWSLLQQFGATNNTFSGVIPSSYQNWTLLQTFDVAFNSLAGTLPSLDSEIGGGRGSNRPRVLWPSLTSFRVFSNQLTGTLHEEYSAWTALTYFRVSGNVGLHGTLPAGYSAWGSSLTAFACDGCQISGSIPNSYVNWTNLETIDIADNQLTGSLPEVKPAGSATWPKLEYFRAFSNKLSGTLPAGYGASTTLNYFRVENNTITGTIPWQYSRWGSSLQLFMCQSNSLSGTLPSQLSAWSLVNYFRVQDNHLTGTLPESYSLWGSSILLFSVANNSLTGTISPGYANNWTNLITFDASFNRLEGLLPSPTTADAMSSFWPNLEAFRMQSNRFTGTLSPLYAQWAVLQVFYVHDNFLTGTLSPAFGLAWTSLTLFRASNNSISGTLPTEFSRWTMLQYFRADLNSLTGTIPESYASFSRLSTFILSRNQLTGTLPKSFGASWPLIAILHLYANRLTGSIPSEWGLMTKMAAMFLHTNNLTGELPSSLSQMPLLVYLSVSWNPLLSGTIPASWGAAFSGRTSGLILGAVWLQNTSISGTIPATWQSSMFTPMASTLTVCHTHLCGPAPPLLSLGLPFGMGVCMPDSLSREEPSANAVSKFASVVSLEALDTTFAGTCPSNATTHSPPPPPPSTPFEPTNTSVSPQPQRPSMTASSRPPATVVTAPIGAAVAASFGAAPSALGMYRSNGMMRLLNCNRGVPTTTRSTTRNGTTSQLDNNSTDEGEGQEDVDEVYRLAMGHILAFAGCVVIVAFAVTWAVLNNKSVVPSSAQSAATAFDASRSITSVWILLKVAMVQLHLPGRFSVVVFSLGPPLSEHGLTLLLLGVNRLWEQQLGTSGAVVALGAASFVVGAATLLAACYTVTFGFQCEFVPIGGNCMDDNEAHISNVCVKGWRRIKNRYETPRRGFWRPQNNGNSNNNTFLDTHGDLFATFTGRRQWYVVVQCVLAVTIGIIAALSESGVVEGPAQCGAAQIAGGVCMLLCLVALLVLRPYQSATHMALDTITELFGFISGVMMLLVAAVTSDDEDGGSDLIDAASSILEVQLWFTVSVIAIEALHELYSRWLNREGRHDDSNPSLSRAASGHGKNGQQRSNNFAINLQLPHQGHENSFQTDADVRRIENHLRQLVEDACRQQRRRLRAARYAAKSLKIAA</sequence>
<evidence type="ECO:0000256" key="9">
    <source>
        <dbReference type="SAM" id="SignalP"/>
    </source>
</evidence>
<comment type="subcellular location">
    <subcellularLocation>
        <location evidence="1">Membrane</location>
    </subcellularLocation>
</comment>
<evidence type="ECO:0000256" key="1">
    <source>
        <dbReference type="ARBA" id="ARBA00004370"/>
    </source>
</evidence>
<evidence type="ECO:0000313" key="11">
    <source>
        <dbReference type="Proteomes" id="UP000051952"/>
    </source>
</evidence>
<dbReference type="OrthoDB" id="660555at2759"/>
<keyword evidence="3" id="KW-0677">Repeat</keyword>
<dbReference type="FunFam" id="3.80.10.10:FF:000213">
    <property type="entry name" value="Tyrosine-sulfated glycopeptide receptor 1"/>
    <property type="match status" value="1"/>
</dbReference>